<feature type="region of interest" description="Disordered" evidence="1">
    <location>
        <begin position="322"/>
        <end position="441"/>
    </location>
</feature>
<accession>A0A023B815</accession>
<keyword evidence="3" id="KW-1185">Reference proteome</keyword>
<dbReference type="EMBL" id="AFNH02000484">
    <property type="protein sequence ID" value="EZG68116.1"/>
    <property type="molecule type" value="Genomic_DNA"/>
</dbReference>
<evidence type="ECO:0000313" key="2">
    <source>
        <dbReference type="EMBL" id="EZG68116.1"/>
    </source>
</evidence>
<dbReference type="AlphaFoldDB" id="A0A023B815"/>
<dbReference type="Proteomes" id="UP000019763">
    <property type="component" value="Unassembled WGS sequence"/>
</dbReference>
<feature type="compositionally biased region" description="Polar residues" evidence="1">
    <location>
        <begin position="425"/>
        <end position="440"/>
    </location>
</feature>
<proteinExistence type="predicted"/>
<feature type="compositionally biased region" description="Basic and acidic residues" evidence="1">
    <location>
        <begin position="354"/>
        <end position="412"/>
    </location>
</feature>
<reference evidence="2" key="1">
    <citation type="submission" date="2013-12" db="EMBL/GenBank/DDBJ databases">
        <authorList>
            <person name="Omoto C.K."/>
            <person name="Sibley D."/>
            <person name="Venepally P."/>
            <person name="Hadjithomas M."/>
            <person name="Karamycheva S."/>
            <person name="Brunk B."/>
            <person name="Roos D."/>
            <person name="Caler E."/>
            <person name="Lorenzi H."/>
        </authorList>
    </citation>
    <scope>NUCLEOTIDE SEQUENCE</scope>
</reference>
<gene>
    <name evidence="2" type="ORF">GNI_064450</name>
</gene>
<feature type="compositionally biased region" description="Polar residues" evidence="1">
    <location>
        <begin position="241"/>
        <end position="259"/>
    </location>
</feature>
<evidence type="ECO:0000313" key="3">
    <source>
        <dbReference type="Proteomes" id="UP000019763"/>
    </source>
</evidence>
<organism evidence="2 3">
    <name type="scientific">Gregarina niphandrodes</name>
    <name type="common">Septate eugregarine</name>
    <dbReference type="NCBI Taxonomy" id="110365"/>
    <lineage>
        <taxon>Eukaryota</taxon>
        <taxon>Sar</taxon>
        <taxon>Alveolata</taxon>
        <taxon>Apicomplexa</taxon>
        <taxon>Conoidasida</taxon>
        <taxon>Gregarinasina</taxon>
        <taxon>Eugregarinorida</taxon>
        <taxon>Gregarinidae</taxon>
        <taxon>Gregarina</taxon>
    </lineage>
</organism>
<feature type="region of interest" description="Disordered" evidence="1">
    <location>
        <begin position="103"/>
        <end position="147"/>
    </location>
</feature>
<evidence type="ECO:0000256" key="1">
    <source>
        <dbReference type="SAM" id="MobiDB-lite"/>
    </source>
</evidence>
<comment type="caution">
    <text evidence="2">The sequence shown here is derived from an EMBL/GenBank/DDBJ whole genome shotgun (WGS) entry which is preliminary data.</text>
</comment>
<name>A0A023B815_GRENI</name>
<protein>
    <submittedName>
        <fullName evidence="2">Uncharacterized protein</fullName>
    </submittedName>
</protein>
<feature type="region of interest" description="Disordered" evidence="1">
    <location>
        <begin position="162"/>
        <end position="297"/>
    </location>
</feature>
<sequence length="458" mass="48970">MVTTSDGDYGGDGKYVPWRRAWPSNPLLDDESEVVQRRVMSPPMRGEEVVEEALPARVKPWLIRNKAAVEEAEKTAKQELIEELDRMFSDEPAVEKPVLATAADHSAPGGTSASAGATAPGGAGRGGSFTQSYEPLDSPLMPNDQTADCEPVTGVVVGQTIRQQAAAKKRVKKVAEKNSKKAARISSKTANPVNPDDTHTSNIPPAGGPTGGPASGPTRGDHTVGGNPTGDSPTGDRPTGDSPTGDSRQVNGGQVNNGRPVSVSGMSDGMRIATGSSSPDVHISPEHISPNRMSPEVSPMKAVEIHIESADEDVPYVYCRPLPNPPKESLLPELNRLRVESPRAQSPTLGTCDRGIDGRRIDSRKTDDRGVEGRKTEDRKADDRKTDDGNNVRADGRKVVDRGVHDPKDDQKSSTGMASDRKASTDSTHTGGSESANKVSDCTRFRHGFQHWRSRLVF</sequence>
<dbReference type="VEuPathDB" id="CryptoDB:GNI_064450"/>
<dbReference type="RefSeq" id="XP_011130101.1">
    <property type="nucleotide sequence ID" value="XM_011131799.1"/>
</dbReference>
<dbReference type="GeneID" id="22912385"/>
<feature type="compositionally biased region" description="Low complexity" evidence="1">
    <location>
        <begin position="106"/>
        <end position="118"/>
    </location>
</feature>